<keyword evidence="1" id="KW-0472">Membrane</keyword>
<feature type="transmembrane region" description="Helical" evidence="1">
    <location>
        <begin position="475"/>
        <end position="495"/>
    </location>
</feature>
<feature type="transmembrane region" description="Helical" evidence="1">
    <location>
        <begin position="38"/>
        <end position="58"/>
    </location>
</feature>
<keyword evidence="3" id="KW-1185">Reference proteome</keyword>
<dbReference type="VEuPathDB" id="MicrosporidiaDB:VICG_00522"/>
<dbReference type="AlphaFoldDB" id="L2GNF1"/>
<dbReference type="HOGENOM" id="CLU_390886_0_0_1"/>
<dbReference type="InParanoid" id="L2GNF1"/>
<sequence length="706" mass="80293">MTYYDFFRNLILSSPNKICDASTIYTYLTEELYTNTKLQVVVGVSVVFIAFILFIVYCKAWDAYSRYIIYLLGLQIFFIALMFKISKSGFGSELSNLDQKLYNALKGMDESKTSAFSSIVLFLLTKMHSNSNISKCEAYKVNRNTSIEPSNSIFSSYLAMPLKDKNDGIKFKHTKKSKILLDASGMPDLKLDSPINENVSLNGGNGTVFEHANFSKNVLTPFRNEKIYELKPHKDEKATMLQSTDVKDEKISTPTSALVKNEKTKELAIKKEISPERNTSSDDNLNTVTENKIIKTEALKVVDDDSDINNDPYFSDVLRTLNNEFTTNNKLSGSFKEIAKIIDKTDNEVLELDASLKKLINLGSSIEKELKSFNVSLRGIENIRSQLITTLRKMLPVKFIIDNLNYKESSDRQLNQIFKADDGSDNHEFTHNPNDNKNIVTAVQICLISQAIVCIIFFIQVLTNGSIYALRMVSVILLGADIILGILVMALAHFYDKDCVLGRVPNCGSIFSKSFTQFAKSANLDLKSTEMSKVEALNKSLNKIGTRTNNITTFLKDMFEDNLIGEYRVYNAQLKNMLDKLNFIKDDFKELTHGKVDNNEFFSLVDSIELRLSQISQNVSLVNPKFLFEFYTKEVIFGNYIKTEKDRIIANSEKQMGDRILKNKWRNKKECEAKWKDVCNKKEKLDQLSLLMVFGSFIFMIGFAVL</sequence>
<evidence type="ECO:0000313" key="3">
    <source>
        <dbReference type="Proteomes" id="UP000011082"/>
    </source>
</evidence>
<dbReference type="OrthoDB" id="2191972at2759"/>
<dbReference type="STRING" id="993615.L2GNF1"/>
<feature type="transmembrane region" description="Helical" evidence="1">
    <location>
        <begin position="439"/>
        <end position="463"/>
    </location>
</feature>
<gene>
    <name evidence="2" type="ORF">VICG_00522</name>
</gene>
<evidence type="ECO:0000313" key="2">
    <source>
        <dbReference type="EMBL" id="ELA42423.1"/>
    </source>
</evidence>
<feature type="transmembrane region" description="Helical" evidence="1">
    <location>
        <begin position="67"/>
        <end position="85"/>
    </location>
</feature>
<organism evidence="2 3">
    <name type="scientific">Vittaforma corneae (strain ATCC 50505)</name>
    <name type="common">Microsporidian parasite</name>
    <name type="synonym">Nosema corneum</name>
    <dbReference type="NCBI Taxonomy" id="993615"/>
    <lineage>
        <taxon>Eukaryota</taxon>
        <taxon>Fungi</taxon>
        <taxon>Fungi incertae sedis</taxon>
        <taxon>Microsporidia</taxon>
        <taxon>Nosematidae</taxon>
        <taxon>Vittaforma</taxon>
    </lineage>
</organism>
<feature type="transmembrane region" description="Helical" evidence="1">
    <location>
        <begin position="688"/>
        <end position="705"/>
    </location>
</feature>
<reference evidence="3" key="1">
    <citation type="submission" date="2011-05" db="EMBL/GenBank/DDBJ databases">
        <title>The genome sequence of Vittaforma corneae strain ATCC 50505.</title>
        <authorList>
            <consortium name="The Broad Institute Genome Sequencing Platform"/>
            <person name="Cuomo C."/>
            <person name="Didier E."/>
            <person name="Bowers L."/>
            <person name="Young S.K."/>
            <person name="Zeng Q."/>
            <person name="Gargeya S."/>
            <person name="Fitzgerald M."/>
            <person name="Haas B."/>
            <person name="Abouelleil A."/>
            <person name="Alvarado L."/>
            <person name="Arachchi H.M."/>
            <person name="Berlin A."/>
            <person name="Chapman S.B."/>
            <person name="Gearin G."/>
            <person name="Goldberg J."/>
            <person name="Griggs A."/>
            <person name="Gujja S."/>
            <person name="Hansen M."/>
            <person name="Heiman D."/>
            <person name="Howarth C."/>
            <person name="Larimer J."/>
            <person name="Lui A."/>
            <person name="MacDonald P.J.P."/>
            <person name="McCowen C."/>
            <person name="Montmayeur A."/>
            <person name="Murphy C."/>
            <person name="Neiman D."/>
            <person name="Pearson M."/>
            <person name="Priest M."/>
            <person name="Roberts A."/>
            <person name="Saif S."/>
            <person name="Shea T."/>
            <person name="Sisk P."/>
            <person name="Stolte C."/>
            <person name="Sykes S."/>
            <person name="Wortman J."/>
            <person name="Nusbaum C."/>
            <person name="Birren B."/>
        </authorList>
    </citation>
    <scope>NUCLEOTIDE SEQUENCE [LARGE SCALE GENOMIC DNA]</scope>
    <source>
        <strain evidence="3">ATCC 50505</strain>
    </source>
</reference>
<dbReference type="GeneID" id="19881239"/>
<dbReference type="EMBL" id="JH370132">
    <property type="protein sequence ID" value="ELA42423.1"/>
    <property type="molecule type" value="Genomic_DNA"/>
</dbReference>
<dbReference type="RefSeq" id="XP_007603974.1">
    <property type="nucleotide sequence ID" value="XM_007603912.1"/>
</dbReference>
<dbReference type="Proteomes" id="UP000011082">
    <property type="component" value="Unassembled WGS sequence"/>
</dbReference>
<keyword evidence="1" id="KW-1133">Transmembrane helix</keyword>
<keyword evidence="1" id="KW-0812">Transmembrane</keyword>
<accession>L2GNF1</accession>
<name>L2GNF1_VITCO</name>
<evidence type="ECO:0000256" key="1">
    <source>
        <dbReference type="SAM" id="Phobius"/>
    </source>
</evidence>
<protein>
    <submittedName>
        <fullName evidence="2">Uncharacterized protein</fullName>
    </submittedName>
</protein>
<proteinExistence type="predicted"/>